<feature type="compositionally biased region" description="Low complexity" evidence="1">
    <location>
        <begin position="11"/>
        <end position="40"/>
    </location>
</feature>
<dbReference type="EMBL" id="CAJNON010001012">
    <property type="protein sequence ID" value="CAF1416425.1"/>
    <property type="molecule type" value="Genomic_DNA"/>
</dbReference>
<feature type="region of interest" description="Disordered" evidence="1">
    <location>
        <begin position="226"/>
        <end position="246"/>
    </location>
</feature>
<protein>
    <submittedName>
        <fullName evidence="4">Uncharacterized protein</fullName>
    </submittedName>
</protein>
<evidence type="ECO:0000313" key="6">
    <source>
        <dbReference type="Proteomes" id="UP000663844"/>
    </source>
</evidence>
<dbReference type="Proteomes" id="UP000663891">
    <property type="component" value="Unassembled WGS sequence"/>
</dbReference>
<gene>
    <name evidence="2" type="ORF">JYZ213_LOCUS13467</name>
    <name evidence="5" type="ORF">OKA104_LOCUS32869</name>
    <name evidence="4" type="ORF">OXD698_LOCUS30339</name>
    <name evidence="3" type="ORF">VCS650_LOCUS37442</name>
</gene>
<comment type="caution">
    <text evidence="4">The sequence shown here is derived from an EMBL/GenBank/DDBJ whole genome shotgun (WGS) entry which is preliminary data.</text>
</comment>
<evidence type="ECO:0000256" key="1">
    <source>
        <dbReference type="SAM" id="MobiDB-lite"/>
    </source>
</evidence>
<evidence type="ECO:0000313" key="4">
    <source>
        <dbReference type="EMBL" id="CAF4014984.1"/>
    </source>
</evidence>
<dbReference type="EMBL" id="CAJOAY010004047">
    <property type="protein sequence ID" value="CAF4052332.1"/>
    <property type="molecule type" value="Genomic_DNA"/>
</dbReference>
<organism evidence="4 6">
    <name type="scientific">Adineta steineri</name>
    <dbReference type="NCBI Taxonomy" id="433720"/>
    <lineage>
        <taxon>Eukaryota</taxon>
        <taxon>Metazoa</taxon>
        <taxon>Spiralia</taxon>
        <taxon>Gnathifera</taxon>
        <taxon>Rotifera</taxon>
        <taxon>Eurotatoria</taxon>
        <taxon>Bdelloidea</taxon>
        <taxon>Adinetida</taxon>
        <taxon>Adinetidae</taxon>
        <taxon>Adineta</taxon>
    </lineage>
</organism>
<dbReference type="Proteomes" id="UP000663881">
    <property type="component" value="Unassembled WGS sequence"/>
</dbReference>
<dbReference type="EMBL" id="CAJNOG010000108">
    <property type="protein sequence ID" value="CAF0954110.1"/>
    <property type="molecule type" value="Genomic_DNA"/>
</dbReference>
<reference evidence="4" key="1">
    <citation type="submission" date="2021-02" db="EMBL/GenBank/DDBJ databases">
        <authorList>
            <person name="Nowell W R."/>
        </authorList>
    </citation>
    <scope>NUCLEOTIDE SEQUENCE</scope>
</reference>
<name>A0A819PV72_9BILA</name>
<sequence length="351" mass="39399">MASRVFPGLYNNSQSSSVASSVTNKPSSTTDNSTTITCTSEKSNLTAIGDVVKKKSSSNKNLPTPSFTSVDQLNDLLDKHILESQAPDVHEIDNEDEESDEYVEIPVSAPSLPLTPSTKRAFKGTTSKVSVSSKRSKTNINNKEVLVDSENDNHKLSSSFQKNVMEKLKRGEVDGQYNRQMFEQLLAQHQRHEATQKAILENQKKIKKALLKSKIYVDIQDDVSQTQDSSLDENENSFPSELPYSTDDGKTINNALLIPGDRSKKNLYALKLVDKLFTRDELIELDPLTKKNALVEHQSYLFIKEAVRCKFKLTSEKMTIEWPNIHDAILNKRRNWKKDINVPASGGVPQE</sequence>
<dbReference type="AlphaFoldDB" id="A0A819PV72"/>
<dbReference type="Proteomes" id="UP000663845">
    <property type="component" value="Unassembled WGS sequence"/>
</dbReference>
<evidence type="ECO:0000313" key="2">
    <source>
        <dbReference type="EMBL" id="CAF0954110.1"/>
    </source>
</evidence>
<feature type="region of interest" description="Disordered" evidence="1">
    <location>
        <begin position="1"/>
        <end position="41"/>
    </location>
</feature>
<dbReference type="Proteomes" id="UP000663844">
    <property type="component" value="Unassembled WGS sequence"/>
</dbReference>
<proteinExistence type="predicted"/>
<dbReference type="OrthoDB" id="10065012at2759"/>
<dbReference type="EMBL" id="CAJOAZ010003554">
    <property type="protein sequence ID" value="CAF4014984.1"/>
    <property type="molecule type" value="Genomic_DNA"/>
</dbReference>
<evidence type="ECO:0000313" key="3">
    <source>
        <dbReference type="EMBL" id="CAF1416425.1"/>
    </source>
</evidence>
<accession>A0A819PV72</accession>
<evidence type="ECO:0000313" key="5">
    <source>
        <dbReference type="EMBL" id="CAF4052332.1"/>
    </source>
</evidence>